<dbReference type="Pfam" id="PF00565">
    <property type="entry name" value="SNase"/>
    <property type="match status" value="1"/>
</dbReference>
<dbReference type="AlphaFoldDB" id="A0A1N7C0N5"/>
<reference evidence="3" key="1">
    <citation type="submission" date="2017-01" db="EMBL/GenBank/DDBJ databases">
        <authorList>
            <person name="Varghese N."/>
            <person name="Submissions S."/>
        </authorList>
    </citation>
    <scope>NUCLEOTIDE SEQUENCE [LARGE SCALE GENOMIC DNA]</scope>
    <source>
        <strain evidence="3">CGMCC 1.7737</strain>
    </source>
</reference>
<proteinExistence type="predicted"/>
<dbReference type="OrthoDB" id="3327at2157"/>
<dbReference type="EMBL" id="FTNO01000002">
    <property type="protein sequence ID" value="SIR57149.1"/>
    <property type="molecule type" value="Genomic_DNA"/>
</dbReference>
<dbReference type="Proteomes" id="UP000186914">
    <property type="component" value="Unassembled WGS sequence"/>
</dbReference>
<dbReference type="InterPro" id="IPR035437">
    <property type="entry name" value="SNase_OB-fold_sf"/>
</dbReference>
<protein>
    <submittedName>
        <fullName evidence="2">Micrococcal nuclease</fullName>
    </submittedName>
</protein>
<dbReference type="SUPFAM" id="SSF50199">
    <property type="entry name" value="Staphylococcal nuclease"/>
    <property type="match status" value="1"/>
</dbReference>
<dbReference type="RefSeq" id="WP_076430849.1">
    <property type="nucleotide sequence ID" value="NZ_FTNO01000002.1"/>
</dbReference>
<evidence type="ECO:0000313" key="3">
    <source>
        <dbReference type="Proteomes" id="UP000186914"/>
    </source>
</evidence>
<accession>A0A1N7C0N5</accession>
<feature type="domain" description="TNase-like" evidence="1">
    <location>
        <begin position="5"/>
        <end position="150"/>
    </location>
</feature>
<evidence type="ECO:0000313" key="2">
    <source>
        <dbReference type="EMBL" id="SIR57149.1"/>
    </source>
</evidence>
<dbReference type="SMART" id="SM00318">
    <property type="entry name" value="SNc"/>
    <property type="match status" value="1"/>
</dbReference>
<sequence>MPFGTTTTVEVIEAVDGDTVKVDLQGERENLRILALDTEESSGGGGKPVTPWGKQAKEEAKSFFPEGESITVEFPGDEELDDCLKRYRDNYGRPLVYVHKNDTDFQEHMIRAGYSPYFTKYGYAHFEEYHRRYRDAEREAQAEHIGVWNQLAVNGAVMRDYSSMCAWWELRAEVIQGFRRASHPSLFDSRLDYEKITSRIGEEVVVFTELNDYWRAGAEHVVVGIGSQAQPFQLFLPNVRTTEAGQRLLSLLDTRYVAEDDGVTVTKPHRSYAYVQGELKLYEEKPEIVVTAIDQITDEPPSARSE</sequence>
<name>A0A1N7C0N5_9EURY</name>
<dbReference type="Gene3D" id="2.40.50.90">
    <property type="match status" value="1"/>
</dbReference>
<dbReference type="InterPro" id="IPR016071">
    <property type="entry name" value="Staphylococal_nuclease_OB-fold"/>
</dbReference>
<gene>
    <name evidence="2" type="ORF">SAMN05421858_2882</name>
</gene>
<keyword evidence="3" id="KW-1185">Reference proteome</keyword>
<dbReference type="PROSITE" id="PS50830">
    <property type="entry name" value="TNASE_3"/>
    <property type="match status" value="1"/>
</dbReference>
<organism evidence="2 3">
    <name type="scientific">Haladaptatus litoreus</name>
    <dbReference type="NCBI Taxonomy" id="553468"/>
    <lineage>
        <taxon>Archaea</taxon>
        <taxon>Methanobacteriati</taxon>
        <taxon>Methanobacteriota</taxon>
        <taxon>Stenosarchaea group</taxon>
        <taxon>Halobacteria</taxon>
        <taxon>Halobacteriales</taxon>
        <taxon>Haladaptataceae</taxon>
        <taxon>Haladaptatus</taxon>
    </lineage>
</organism>
<evidence type="ECO:0000259" key="1">
    <source>
        <dbReference type="PROSITE" id="PS50830"/>
    </source>
</evidence>